<accession>A0A1G2LLI8</accession>
<comment type="caution">
    <text evidence="1">The sequence shown here is derived from an EMBL/GenBank/DDBJ whole genome shotgun (WGS) entry which is preliminary data.</text>
</comment>
<organism evidence="1 2">
    <name type="scientific">Candidatus Sungbacteria bacterium RIFCSPLOWO2_02_FULL_48_13b</name>
    <dbReference type="NCBI Taxonomy" id="1802283"/>
    <lineage>
        <taxon>Bacteria</taxon>
        <taxon>Candidatus Sungiibacteriota</taxon>
    </lineage>
</organism>
<evidence type="ECO:0000313" key="2">
    <source>
        <dbReference type="Proteomes" id="UP000179052"/>
    </source>
</evidence>
<dbReference type="Proteomes" id="UP000179052">
    <property type="component" value="Unassembled WGS sequence"/>
</dbReference>
<evidence type="ECO:0000313" key="1">
    <source>
        <dbReference type="EMBL" id="OHA11671.1"/>
    </source>
</evidence>
<gene>
    <name evidence="1" type="ORF">A3H71_02775</name>
</gene>
<protein>
    <submittedName>
        <fullName evidence="1">Uncharacterized protein</fullName>
    </submittedName>
</protein>
<sequence length="68" mass="8082">MLTRSRSRALHGNPKLQIPNYKQIPNSEFQNFKHVLNLGFWAFDIVWKLVLRIWCFRAERGDGVPIEE</sequence>
<proteinExistence type="predicted"/>
<name>A0A1G2LLI8_9BACT</name>
<dbReference type="AlphaFoldDB" id="A0A1G2LLI8"/>
<reference evidence="1 2" key="1">
    <citation type="journal article" date="2016" name="Nat. Commun.">
        <title>Thousands of microbial genomes shed light on interconnected biogeochemical processes in an aquifer system.</title>
        <authorList>
            <person name="Anantharaman K."/>
            <person name="Brown C.T."/>
            <person name="Hug L.A."/>
            <person name="Sharon I."/>
            <person name="Castelle C.J."/>
            <person name="Probst A.J."/>
            <person name="Thomas B.C."/>
            <person name="Singh A."/>
            <person name="Wilkins M.J."/>
            <person name="Karaoz U."/>
            <person name="Brodie E.L."/>
            <person name="Williams K.H."/>
            <person name="Hubbard S.S."/>
            <person name="Banfield J.F."/>
        </authorList>
    </citation>
    <scope>NUCLEOTIDE SEQUENCE [LARGE SCALE GENOMIC DNA]</scope>
</reference>
<dbReference type="EMBL" id="MHQV01000004">
    <property type="protein sequence ID" value="OHA11671.1"/>
    <property type="molecule type" value="Genomic_DNA"/>
</dbReference>